<organism evidence="1 2">
    <name type="scientific">Mycobacterium tuberculosis</name>
    <dbReference type="NCBI Taxonomy" id="1773"/>
    <lineage>
        <taxon>Bacteria</taxon>
        <taxon>Bacillati</taxon>
        <taxon>Actinomycetota</taxon>
        <taxon>Actinomycetes</taxon>
        <taxon>Mycobacteriales</taxon>
        <taxon>Mycobacteriaceae</taxon>
        <taxon>Mycobacterium</taxon>
        <taxon>Mycobacterium tuberculosis complex</taxon>
    </lineage>
</organism>
<gene>
    <name evidence="1" type="ORF">ERS007657_01862</name>
</gene>
<proteinExistence type="predicted"/>
<dbReference type="AlphaFoldDB" id="A0A654U0G9"/>
<reference evidence="1 2" key="1">
    <citation type="submission" date="2015-03" db="EMBL/GenBank/DDBJ databases">
        <authorList>
            <consortium name="Pathogen Informatics"/>
        </authorList>
    </citation>
    <scope>NUCLEOTIDE SEQUENCE [LARGE SCALE GENOMIC DNA]</scope>
    <source>
        <strain evidence="1 2">C09601061</strain>
    </source>
</reference>
<evidence type="ECO:0000313" key="2">
    <source>
        <dbReference type="Proteomes" id="UP000046680"/>
    </source>
</evidence>
<name>A0A654U0G9_MYCTX</name>
<accession>A0A654U0G9</accession>
<evidence type="ECO:0000313" key="1">
    <source>
        <dbReference type="EMBL" id="CFR80695.1"/>
    </source>
</evidence>
<dbReference type="Proteomes" id="UP000046680">
    <property type="component" value="Unassembled WGS sequence"/>
</dbReference>
<protein>
    <submittedName>
        <fullName evidence="1">Uncharacterized protein</fullName>
    </submittedName>
</protein>
<sequence length="119" mass="13240">MRSRSTDDNRRITDAQFTGPVCHGNSHTVGLSFTLFDDVHQRAVHHGRIGLVVQLGHFVAVVVVTHGTHEDDGAALGRSRYRVEHFIDAQRLIGEPAVDIGAPGNLRYERHRVAIVENR</sequence>
<dbReference type="EMBL" id="CGCX01000640">
    <property type="protein sequence ID" value="CFR80695.1"/>
    <property type="molecule type" value="Genomic_DNA"/>
</dbReference>